<feature type="transmembrane region" description="Helical" evidence="6">
    <location>
        <begin position="230"/>
        <end position="252"/>
    </location>
</feature>
<feature type="transmembrane region" description="Helical" evidence="6">
    <location>
        <begin position="25"/>
        <end position="46"/>
    </location>
</feature>
<dbReference type="GO" id="GO:0015499">
    <property type="term" value="F:formate transmembrane transporter activity"/>
    <property type="evidence" value="ECO:0007669"/>
    <property type="project" value="TreeGrafter"/>
</dbReference>
<gene>
    <name evidence="7" type="ORF">SAMN05421736_101162</name>
</gene>
<accession>A0A1H3GG76</accession>
<evidence type="ECO:0000256" key="2">
    <source>
        <dbReference type="ARBA" id="ARBA00022692"/>
    </source>
</evidence>
<dbReference type="OrthoDB" id="9786493at2"/>
<evidence type="ECO:0000313" key="7">
    <source>
        <dbReference type="EMBL" id="SDY02296.1"/>
    </source>
</evidence>
<dbReference type="InterPro" id="IPR024002">
    <property type="entry name" value="For/NO2_transpt_CS"/>
</dbReference>
<dbReference type="NCBIfam" id="TIGR00790">
    <property type="entry name" value="fnt"/>
    <property type="match status" value="1"/>
</dbReference>
<feature type="transmembrane region" description="Helical" evidence="6">
    <location>
        <begin position="110"/>
        <end position="132"/>
    </location>
</feature>
<dbReference type="Pfam" id="PF01226">
    <property type="entry name" value="Form_Nir_trans"/>
    <property type="match status" value="1"/>
</dbReference>
<keyword evidence="2 6" id="KW-0812">Transmembrane</keyword>
<keyword evidence="3 6" id="KW-1133">Transmembrane helix</keyword>
<proteinExistence type="inferred from homology"/>
<dbReference type="PROSITE" id="PS01005">
    <property type="entry name" value="FORMATE_NITRITE_TP_1"/>
    <property type="match status" value="1"/>
</dbReference>
<dbReference type="EMBL" id="FNPI01000001">
    <property type="protein sequence ID" value="SDY02296.1"/>
    <property type="molecule type" value="Genomic_DNA"/>
</dbReference>
<organism evidence="7 8">
    <name type="scientific">Evansella caseinilytica</name>
    <dbReference type="NCBI Taxonomy" id="1503961"/>
    <lineage>
        <taxon>Bacteria</taxon>
        <taxon>Bacillati</taxon>
        <taxon>Bacillota</taxon>
        <taxon>Bacilli</taxon>
        <taxon>Bacillales</taxon>
        <taxon>Bacillaceae</taxon>
        <taxon>Evansella</taxon>
    </lineage>
</organism>
<dbReference type="InterPro" id="IPR023271">
    <property type="entry name" value="Aquaporin-like"/>
</dbReference>
<feature type="transmembrane region" description="Helical" evidence="6">
    <location>
        <begin position="181"/>
        <end position="199"/>
    </location>
</feature>
<keyword evidence="8" id="KW-1185">Reference proteome</keyword>
<dbReference type="PANTHER" id="PTHR30520:SF8">
    <property type="entry name" value="NITRITE TRANSPORTER NIRC"/>
    <property type="match status" value="1"/>
</dbReference>
<keyword evidence="4 6" id="KW-0472">Membrane</keyword>
<evidence type="ECO:0000256" key="3">
    <source>
        <dbReference type="ARBA" id="ARBA00022989"/>
    </source>
</evidence>
<comment type="similarity">
    <text evidence="5">Belongs to the FNT transporter (TC 1.A.16) family.</text>
</comment>
<feature type="transmembrane region" description="Helical" evidence="6">
    <location>
        <begin position="152"/>
        <end position="174"/>
    </location>
</feature>
<dbReference type="PANTHER" id="PTHR30520">
    <property type="entry name" value="FORMATE TRANSPORTER-RELATED"/>
    <property type="match status" value="1"/>
</dbReference>
<protein>
    <submittedName>
        <fullName evidence="7">Nitrite transporter NirC</fullName>
    </submittedName>
</protein>
<comment type="subcellular location">
    <subcellularLocation>
        <location evidence="1">Membrane</location>
        <topology evidence="1">Multi-pass membrane protein</topology>
    </subcellularLocation>
</comment>
<dbReference type="Proteomes" id="UP000198935">
    <property type="component" value="Unassembled WGS sequence"/>
</dbReference>
<name>A0A1H3GG76_9BACI</name>
<dbReference type="Gene3D" id="1.20.1080.10">
    <property type="entry name" value="Glycerol uptake facilitator protein"/>
    <property type="match status" value="1"/>
</dbReference>
<sequence>MESDALLKVKELALKKQKVYHQSRLAYLLRSVLAGIFVGFGVIIAFKTGNLFYTDGSPLAYPMAAITFGSAIILIAYGGGDLFTGNTFYYTYTSLRKKMLWNEVPKLLTLSYIGNFLGAVLFAILIYFSGLFNDPAVNQFLLSVTERKMNAPWLELFFRGILCNWLVCLAFFIPMTMKNEAAKIFTMVLFVFGFFISGYEHSIANMSTFATSLIINHPETISLSGAIHNLIPVTIGNILGGSLFMGGFYYFINQTKEKDIKNTGTVLSPEKASSWKIHSAHSPSKH</sequence>
<dbReference type="InterPro" id="IPR000292">
    <property type="entry name" value="For/NO2_transpt"/>
</dbReference>
<evidence type="ECO:0000256" key="4">
    <source>
        <dbReference type="ARBA" id="ARBA00023136"/>
    </source>
</evidence>
<reference evidence="8" key="1">
    <citation type="submission" date="2016-10" db="EMBL/GenBank/DDBJ databases">
        <authorList>
            <person name="Varghese N."/>
            <person name="Submissions S."/>
        </authorList>
    </citation>
    <scope>NUCLEOTIDE SEQUENCE [LARGE SCALE GENOMIC DNA]</scope>
    <source>
        <strain evidence="8">SP</strain>
    </source>
</reference>
<dbReference type="STRING" id="1503961.SAMN05421736_101162"/>
<dbReference type="AlphaFoldDB" id="A0A1H3GG76"/>
<feature type="transmembrane region" description="Helical" evidence="6">
    <location>
        <begin position="66"/>
        <end position="89"/>
    </location>
</feature>
<evidence type="ECO:0000313" key="8">
    <source>
        <dbReference type="Proteomes" id="UP000198935"/>
    </source>
</evidence>
<evidence type="ECO:0000256" key="1">
    <source>
        <dbReference type="ARBA" id="ARBA00004141"/>
    </source>
</evidence>
<dbReference type="GO" id="GO:0005886">
    <property type="term" value="C:plasma membrane"/>
    <property type="evidence" value="ECO:0007669"/>
    <property type="project" value="TreeGrafter"/>
</dbReference>
<evidence type="ECO:0000256" key="5">
    <source>
        <dbReference type="ARBA" id="ARBA00049660"/>
    </source>
</evidence>
<dbReference type="PROSITE" id="PS01006">
    <property type="entry name" value="FORMATE_NITRITE_TP_2"/>
    <property type="match status" value="1"/>
</dbReference>
<evidence type="ECO:0000256" key="6">
    <source>
        <dbReference type="SAM" id="Phobius"/>
    </source>
</evidence>